<dbReference type="SFLD" id="SFLDG01140">
    <property type="entry name" value="C2.B:_Phosphomannomutase_and_P"/>
    <property type="match status" value="1"/>
</dbReference>
<dbReference type="Pfam" id="PF08282">
    <property type="entry name" value="Hydrolase_3"/>
    <property type="match status" value="1"/>
</dbReference>
<dbReference type="PANTHER" id="PTHR10000">
    <property type="entry name" value="PHOSPHOSERINE PHOSPHATASE"/>
    <property type="match status" value="1"/>
</dbReference>
<dbReference type="Gene3D" id="3.30.1240.10">
    <property type="match status" value="1"/>
</dbReference>
<organism evidence="1 2">
    <name type="scientific">Algibacter miyuki</name>
    <dbReference type="NCBI Taxonomy" id="1306933"/>
    <lineage>
        <taxon>Bacteria</taxon>
        <taxon>Pseudomonadati</taxon>
        <taxon>Bacteroidota</taxon>
        <taxon>Flavobacteriia</taxon>
        <taxon>Flavobacteriales</taxon>
        <taxon>Flavobacteriaceae</taxon>
        <taxon>Algibacter</taxon>
    </lineage>
</organism>
<name>A0ABV5GUF6_9FLAO</name>
<evidence type="ECO:0000313" key="1">
    <source>
        <dbReference type="EMBL" id="MFB9103262.1"/>
    </source>
</evidence>
<protein>
    <submittedName>
        <fullName evidence="1">HAD family hydrolase</fullName>
        <ecNumber evidence="1">3.1.3.-</ecNumber>
    </submittedName>
</protein>
<dbReference type="InterPro" id="IPR000150">
    <property type="entry name" value="Cof"/>
</dbReference>
<dbReference type="SUPFAM" id="SSF56784">
    <property type="entry name" value="HAD-like"/>
    <property type="match status" value="1"/>
</dbReference>
<dbReference type="SFLD" id="SFLDG01144">
    <property type="entry name" value="C2.B.4:_PGP_Like"/>
    <property type="match status" value="1"/>
</dbReference>
<dbReference type="SFLD" id="SFLDS00003">
    <property type="entry name" value="Haloacid_Dehalogenase"/>
    <property type="match status" value="1"/>
</dbReference>
<evidence type="ECO:0000313" key="2">
    <source>
        <dbReference type="Proteomes" id="UP001589590"/>
    </source>
</evidence>
<dbReference type="GO" id="GO:0016787">
    <property type="term" value="F:hydrolase activity"/>
    <property type="evidence" value="ECO:0007669"/>
    <property type="project" value="UniProtKB-KW"/>
</dbReference>
<dbReference type="InterPro" id="IPR023214">
    <property type="entry name" value="HAD_sf"/>
</dbReference>
<dbReference type="Gene3D" id="3.40.50.1000">
    <property type="entry name" value="HAD superfamily/HAD-like"/>
    <property type="match status" value="1"/>
</dbReference>
<keyword evidence="2" id="KW-1185">Reference proteome</keyword>
<sequence length="270" mass="30766">MNLSEVKLVVTDMDGTLLNNNSEVSDRFFNQFEELKKRNIHFVAASGRQYQSILQKLDSIKNDISIIAENGGVMQHNNETNILLKLSSEDVLKSIKTLREITDCYIVLCGRKSAYIETTNADFISKFSEYYTAYTSVNDLTQVTDDDFLKIAVYHFESSEACILPHISDIEKEFQVTVSGQNWLDISHEDANKGYALKKLQKDMGISKNETMVFGDYNNDLQMLELAHFSYAMKNAHPNVKRVANFETKSNMEQGVETILENLIQSVKID</sequence>
<dbReference type="EMBL" id="JBHMFA010000001">
    <property type="protein sequence ID" value="MFB9103262.1"/>
    <property type="molecule type" value="Genomic_DNA"/>
</dbReference>
<dbReference type="InterPro" id="IPR006379">
    <property type="entry name" value="HAD-SF_hydro_IIB"/>
</dbReference>
<dbReference type="EC" id="3.1.3.-" evidence="1"/>
<dbReference type="PROSITE" id="PS01228">
    <property type="entry name" value="COF_1"/>
    <property type="match status" value="1"/>
</dbReference>
<dbReference type="Proteomes" id="UP001589590">
    <property type="component" value="Unassembled WGS sequence"/>
</dbReference>
<dbReference type="InterPro" id="IPR036412">
    <property type="entry name" value="HAD-like_sf"/>
</dbReference>
<comment type="caution">
    <text evidence="1">The sequence shown here is derived from an EMBL/GenBank/DDBJ whole genome shotgun (WGS) entry which is preliminary data.</text>
</comment>
<dbReference type="CDD" id="cd07518">
    <property type="entry name" value="HAD_YbiV-Like"/>
    <property type="match status" value="1"/>
</dbReference>
<reference evidence="1 2" key="1">
    <citation type="submission" date="2024-09" db="EMBL/GenBank/DDBJ databases">
        <authorList>
            <person name="Sun Q."/>
            <person name="Mori K."/>
        </authorList>
    </citation>
    <scope>NUCLEOTIDE SEQUENCE [LARGE SCALE GENOMIC DNA]</scope>
    <source>
        <strain evidence="1 2">CECT 8300</strain>
    </source>
</reference>
<keyword evidence="1" id="KW-0378">Hydrolase</keyword>
<proteinExistence type="predicted"/>
<gene>
    <name evidence="1" type="ORF">ACFFU1_00020</name>
</gene>
<dbReference type="PANTHER" id="PTHR10000:SF8">
    <property type="entry name" value="HAD SUPERFAMILY HYDROLASE-LIKE, TYPE 3"/>
    <property type="match status" value="1"/>
</dbReference>
<accession>A0ABV5GUF6</accession>
<dbReference type="NCBIfam" id="TIGR01484">
    <property type="entry name" value="HAD-SF-IIB"/>
    <property type="match status" value="1"/>
</dbReference>
<dbReference type="RefSeq" id="WP_290268660.1">
    <property type="nucleotide sequence ID" value="NZ_JAUFQP010000007.1"/>
</dbReference>
<dbReference type="NCBIfam" id="TIGR00099">
    <property type="entry name" value="Cof-subfamily"/>
    <property type="match status" value="1"/>
</dbReference>